<protein>
    <submittedName>
        <fullName evidence="1 2">Uncharacterized protein</fullName>
    </submittedName>
</protein>
<proteinExistence type="predicted"/>
<gene>
    <name evidence="1" type="ordered locus">MTR_7g071780</name>
</gene>
<reference evidence="1 3" key="1">
    <citation type="journal article" date="2011" name="Nature">
        <title>The Medicago genome provides insight into the evolution of rhizobial symbioses.</title>
        <authorList>
            <person name="Young N.D."/>
            <person name="Debelle F."/>
            <person name="Oldroyd G.E."/>
            <person name="Geurts R."/>
            <person name="Cannon S.B."/>
            <person name="Udvardi M.K."/>
            <person name="Benedito V.A."/>
            <person name="Mayer K.F."/>
            <person name="Gouzy J."/>
            <person name="Schoof H."/>
            <person name="Van de Peer Y."/>
            <person name="Proost S."/>
            <person name="Cook D.R."/>
            <person name="Meyers B.C."/>
            <person name="Spannagl M."/>
            <person name="Cheung F."/>
            <person name="De Mita S."/>
            <person name="Krishnakumar V."/>
            <person name="Gundlach H."/>
            <person name="Zhou S."/>
            <person name="Mudge J."/>
            <person name="Bharti A.K."/>
            <person name="Murray J.D."/>
            <person name="Naoumkina M.A."/>
            <person name="Rosen B."/>
            <person name="Silverstein K.A."/>
            <person name="Tang H."/>
            <person name="Rombauts S."/>
            <person name="Zhao P.X."/>
            <person name="Zhou P."/>
            <person name="Barbe V."/>
            <person name="Bardou P."/>
            <person name="Bechner M."/>
            <person name="Bellec A."/>
            <person name="Berger A."/>
            <person name="Berges H."/>
            <person name="Bidwell S."/>
            <person name="Bisseling T."/>
            <person name="Choisne N."/>
            <person name="Couloux A."/>
            <person name="Denny R."/>
            <person name="Deshpande S."/>
            <person name="Dai X."/>
            <person name="Doyle J.J."/>
            <person name="Dudez A.M."/>
            <person name="Farmer A.D."/>
            <person name="Fouteau S."/>
            <person name="Franken C."/>
            <person name="Gibelin C."/>
            <person name="Gish J."/>
            <person name="Goldstein S."/>
            <person name="Gonzalez A.J."/>
            <person name="Green P.J."/>
            <person name="Hallab A."/>
            <person name="Hartog M."/>
            <person name="Hua A."/>
            <person name="Humphray S.J."/>
            <person name="Jeong D.H."/>
            <person name="Jing Y."/>
            <person name="Jocker A."/>
            <person name="Kenton S.M."/>
            <person name="Kim D.J."/>
            <person name="Klee K."/>
            <person name="Lai H."/>
            <person name="Lang C."/>
            <person name="Lin S."/>
            <person name="Macmil S.L."/>
            <person name="Magdelenat G."/>
            <person name="Matthews L."/>
            <person name="McCorrison J."/>
            <person name="Monaghan E.L."/>
            <person name="Mun J.H."/>
            <person name="Najar F.Z."/>
            <person name="Nicholson C."/>
            <person name="Noirot C."/>
            <person name="O'Bleness M."/>
            <person name="Paule C.R."/>
            <person name="Poulain J."/>
            <person name="Prion F."/>
            <person name="Qin B."/>
            <person name="Qu C."/>
            <person name="Retzel E.F."/>
            <person name="Riddle C."/>
            <person name="Sallet E."/>
            <person name="Samain S."/>
            <person name="Samson N."/>
            <person name="Sanders I."/>
            <person name="Saurat O."/>
            <person name="Scarpelli C."/>
            <person name="Schiex T."/>
            <person name="Segurens B."/>
            <person name="Severin A.J."/>
            <person name="Sherrier D.J."/>
            <person name="Shi R."/>
            <person name="Sims S."/>
            <person name="Singer S.R."/>
            <person name="Sinharoy S."/>
            <person name="Sterck L."/>
            <person name="Viollet A."/>
            <person name="Wang B.B."/>
            <person name="Wang K."/>
            <person name="Wang M."/>
            <person name="Wang X."/>
            <person name="Warfsmann J."/>
            <person name="Weissenbach J."/>
            <person name="White D.D."/>
            <person name="White J.D."/>
            <person name="Wiley G.B."/>
            <person name="Wincker P."/>
            <person name="Xing Y."/>
            <person name="Yang L."/>
            <person name="Yao Z."/>
            <person name="Ying F."/>
            <person name="Zhai J."/>
            <person name="Zhou L."/>
            <person name="Zuber A."/>
            <person name="Denarie J."/>
            <person name="Dixon R.A."/>
            <person name="May G.D."/>
            <person name="Schwartz D.C."/>
            <person name="Rogers J."/>
            <person name="Quetier F."/>
            <person name="Town C.D."/>
            <person name="Roe B.A."/>
        </authorList>
    </citation>
    <scope>NUCLEOTIDE SEQUENCE [LARGE SCALE GENOMIC DNA]</scope>
    <source>
        <strain evidence="1">A17</strain>
        <strain evidence="2 3">cv. Jemalong A17</strain>
    </source>
</reference>
<sequence length="69" mass="7578">MGTRMGRGYPNPSGTWMGFNFSSPLDNRPMASCPSDICFGDGSLSIQKIMIVQKIDAFPILLITSSWYA</sequence>
<evidence type="ECO:0000313" key="3">
    <source>
        <dbReference type="Proteomes" id="UP000002051"/>
    </source>
</evidence>
<dbReference type="Proteomes" id="UP000002051">
    <property type="component" value="Unassembled WGS sequence"/>
</dbReference>
<dbReference type="PaxDb" id="3880-AES79724"/>
<dbReference type="AlphaFoldDB" id="G7KVY8"/>
<evidence type="ECO:0000313" key="2">
    <source>
        <dbReference type="EnsemblPlants" id="AES79724"/>
    </source>
</evidence>
<dbReference type="EnsemblPlants" id="AES79724">
    <property type="protein sequence ID" value="AES79724"/>
    <property type="gene ID" value="MTR_7g071780"/>
</dbReference>
<dbReference type="EMBL" id="CM001223">
    <property type="protein sequence ID" value="AES79724.1"/>
    <property type="molecule type" value="Genomic_DNA"/>
</dbReference>
<keyword evidence="3" id="KW-1185">Reference proteome</keyword>
<name>G7KVY8_MEDTR</name>
<reference evidence="1 3" key="2">
    <citation type="journal article" date="2014" name="BMC Genomics">
        <title>An improved genome release (version Mt4.0) for the model legume Medicago truncatula.</title>
        <authorList>
            <person name="Tang H."/>
            <person name="Krishnakumar V."/>
            <person name="Bidwell S."/>
            <person name="Rosen B."/>
            <person name="Chan A."/>
            <person name="Zhou S."/>
            <person name="Gentzbittel L."/>
            <person name="Childs K.L."/>
            <person name="Yandell M."/>
            <person name="Gundlach H."/>
            <person name="Mayer K.F."/>
            <person name="Schwartz D.C."/>
            <person name="Town C.D."/>
        </authorList>
    </citation>
    <scope>GENOME REANNOTATION</scope>
    <source>
        <strain evidence="2 3">cv. Jemalong A17</strain>
    </source>
</reference>
<reference evidence="2" key="3">
    <citation type="submission" date="2015-04" db="UniProtKB">
        <authorList>
            <consortium name="EnsemblPlants"/>
        </authorList>
    </citation>
    <scope>IDENTIFICATION</scope>
    <source>
        <strain evidence="2">cv. Jemalong A17</strain>
    </source>
</reference>
<dbReference type="HOGENOM" id="CLU_2779729_0_0_1"/>
<organism evidence="1 3">
    <name type="scientific">Medicago truncatula</name>
    <name type="common">Barrel medic</name>
    <name type="synonym">Medicago tribuloides</name>
    <dbReference type="NCBI Taxonomy" id="3880"/>
    <lineage>
        <taxon>Eukaryota</taxon>
        <taxon>Viridiplantae</taxon>
        <taxon>Streptophyta</taxon>
        <taxon>Embryophyta</taxon>
        <taxon>Tracheophyta</taxon>
        <taxon>Spermatophyta</taxon>
        <taxon>Magnoliopsida</taxon>
        <taxon>eudicotyledons</taxon>
        <taxon>Gunneridae</taxon>
        <taxon>Pentapetalae</taxon>
        <taxon>rosids</taxon>
        <taxon>fabids</taxon>
        <taxon>Fabales</taxon>
        <taxon>Fabaceae</taxon>
        <taxon>Papilionoideae</taxon>
        <taxon>50 kb inversion clade</taxon>
        <taxon>NPAAA clade</taxon>
        <taxon>Hologalegina</taxon>
        <taxon>IRL clade</taxon>
        <taxon>Trifolieae</taxon>
        <taxon>Medicago</taxon>
    </lineage>
</organism>
<evidence type="ECO:0000313" key="1">
    <source>
        <dbReference type="EMBL" id="AES79724.1"/>
    </source>
</evidence>
<accession>G7KVY8</accession>